<sequence>KKESGSWTIKPGKGKEVGQILLPLERVGIYIPGGRY</sequence>
<dbReference type="EMBL" id="BARV01046150">
    <property type="protein sequence ID" value="GAI63465.1"/>
    <property type="molecule type" value="Genomic_DNA"/>
</dbReference>
<gene>
    <name evidence="1" type="ORF">S06H3_67064</name>
</gene>
<dbReference type="AlphaFoldDB" id="X1RK04"/>
<dbReference type="Gene3D" id="3.40.50.1980">
    <property type="entry name" value="Nitrogenase molybdenum iron protein domain"/>
    <property type="match status" value="1"/>
</dbReference>
<evidence type="ECO:0000313" key="1">
    <source>
        <dbReference type="EMBL" id="GAI63465.1"/>
    </source>
</evidence>
<protein>
    <submittedName>
        <fullName evidence="1">Uncharacterized protein</fullName>
    </submittedName>
</protein>
<accession>X1RK04</accession>
<comment type="caution">
    <text evidence="1">The sequence shown here is derived from an EMBL/GenBank/DDBJ whole genome shotgun (WGS) entry which is preliminary data.</text>
</comment>
<organism evidence="1">
    <name type="scientific">marine sediment metagenome</name>
    <dbReference type="NCBI Taxonomy" id="412755"/>
    <lineage>
        <taxon>unclassified sequences</taxon>
        <taxon>metagenomes</taxon>
        <taxon>ecological metagenomes</taxon>
    </lineage>
</organism>
<reference evidence="1" key="1">
    <citation type="journal article" date="2014" name="Front. Microbiol.">
        <title>High frequency of phylogenetically diverse reductive dehalogenase-homologous genes in deep subseafloor sedimentary metagenomes.</title>
        <authorList>
            <person name="Kawai M."/>
            <person name="Futagami T."/>
            <person name="Toyoda A."/>
            <person name="Takaki Y."/>
            <person name="Nishi S."/>
            <person name="Hori S."/>
            <person name="Arai W."/>
            <person name="Tsubouchi T."/>
            <person name="Morono Y."/>
            <person name="Uchiyama I."/>
            <person name="Ito T."/>
            <person name="Fujiyama A."/>
            <person name="Inagaki F."/>
            <person name="Takami H."/>
        </authorList>
    </citation>
    <scope>NUCLEOTIDE SEQUENCE</scope>
    <source>
        <strain evidence="1">Expedition CK06-06</strain>
    </source>
</reference>
<name>X1RK04_9ZZZZ</name>
<feature type="non-terminal residue" evidence="1">
    <location>
        <position position="36"/>
    </location>
</feature>
<proteinExistence type="predicted"/>
<feature type="non-terminal residue" evidence="1">
    <location>
        <position position="1"/>
    </location>
</feature>